<name>A0ABD0LIG8_9CAEN</name>
<feature type="non-terminal residue" evidence="1">
    <location>
        <position position="172"/>
    </location>
</feature>
<evidence type="ECO:0000313" key="1">
    <source>
        <dbReference type="EMBL" id="KAK7498903.1"/>
    </source>
</evidence>
<sequence>MQAEAGPPAVIEVEFIIDHYHLHQPVSSSRLPCSSGPSCPQAQRAGHVNVSPLHLVICPPRPLRRFRPSTDRDEDDFPGNVPMYIVIQTSPLENLEPRFRLEASGFWTPSQFQLLVPQWAVSRPISPPGQSKDVHDCNLTGDVNDALWFLEAVRRSLARGELLEEGVRWRVI</sequence>
<dbReference type="EMBL" id="JACVVK020000048">
    <property type="protein sequence ID" value="KAK7498903.1"/>
    <property type="molecule type" value="Genomic_DNA"/>
</dbReference>
<reference evidence="1 2" key="1">
    <citation type="journal article" date="2023" name="Sci. Data">
        <title>Genome assembly of the Korean intertidal mud-creeper Batillaria attramentaria.</title>
        <authorList>
            <person name="Patra A.K."/>
            <person name="Ho P.T."/>
            <person name="Jun S."/>
            <person name="Lee S.J."/>
            <person name="Kim Y."/>
            <person name="Won Y.J."/>
        </authorList>
    </citation>
    <scope>NUCLEOTIDE SEQUENCE [LARGE SCALE GENOMIC DNA]</scope>
    <source>
        <strain evidence="1">Wonlab-2016</strain>
    </source>
</reference>
<proteinExistence type="predicted"/>
<dbReference type="AlphaFoldDB" id="A0ABD0LIG8"/>
<organism evidence="1 2">
    <name type="scientific">Batillaria attramentaria</name>
    <dbReference type="NCBI Taxonomy" id="370345"/>
    <lineage>
        <taxon>Eukaryota</taxon>
        <taxon>Metazoa</taxon>
        <taxon>Spiralia</taxon>
        <taxon>Lophotrochozoa</taxon>
        <taxon>Mollusca</taxon>
        <taxon>Gastropoda</taxon>
        <taxon>Caenogastropoda</taxon>
        <taxon>Sorbeoconcha</taxon>
        <taxon>Cerithioidea</taxon>
        <taxon>Batillariidae</taxon>
        <taxon>Batillaria</taxon>
    </lineage>
</organism>
<keyword evidence="2" id="KW-1185">Reference proteome</keyword>
<accession>A0ABD0LIG8</accession>
<dbReference type="Proteomes" id="UP001519460">
    <property type="component" value="Unassembled WGS sequence"/>
</dbReference>
<gene>
    <name evidence="1" type="ORF">BaRGS_00009995</name>
</gene>
<protein>
    <submittedName>
        <fullName evidence="1">Uncharacterized protein</fullName>
    </submittedName>
</protein>
<comment type="caution">
    <text evidence="1">The sequence shown here is derived from an EMBL/GenBank/DDBJ whole genome shotgun (WGS) entry which is preliminary data.</text>
</comment>
<evidence type="ECO:0000313" key="2">
    <source>
        <dbReference type="Proteomes" id="UP001519460"/>
    </source>
</evidence>